<evidence type="ECO:0000256" key="5">
    <source>
        <dbReference type="ARBA" id="ARBA00022723"/>
    </source>
</evidence>
<evidence type="ECO:0000256" key="4">
    <source>
        <dbReference type="ARBA" id="ARBA00022516"/>
    </source>
</evidence>
<dbReference type="GO" id="GO:0020037">
    <property type="term" value="F:heme binding"/>
    <property type="evidence" value="ECO:0007669"/>
    <property type="project" value="InterPro"/>
</dbReference>
<keyword evidence="4" id="KW-0443">Lipid metabolism</keyword>
<dbReference type="PRINTS" id="PR00465">
    <property type="entry name" value="EP450IV"/>
</dbReference>
<dbReference type="GO" id="GO:0005789">
    <property type="term" value="C:endoplasmic reticulum membrane"/>
    <property type="evidence" value="ECO:0007669"/>
    <property type="project" value="UniProtKB-SubCell"/>
</dbReference>
<comment type="cofactor">
    <cofactor evidence="1 7">
        <name>heme</name>
        <dbReference type="ChEBI" id="CHEBI:30413"/>
    </cofactor>
</comment>
<keyword evidence="8" id="KW-0732">Signal</keyword>
<name>A0AAD9Z0U2_9LECA</name>
<evidence type="ECO:0000256" key="3">
    <source>
        <dbReference type="ARBA" id="ARBA00010617"/>
    </source>
</evidence>
<comment type="caution">
    <text evidence="9">The sequence shown here is derived from an EMBL/GenBank/DDBJ whole genome shotgun (WGS) entry which is preliminary data.</text>
</comment>
<dbReference type="EMBL" id="JASNWA010000009">
    <property type="protein sequence ID" value="KAK3169459.1"/>
    <property type="molecule type" value="Genomic_DNA"/>
</dbReference>
<evidence type="ECO:0000256" key="2">
    <source>
        <dbReference type="ARBA" id="ARBA00004389"/>
    </source>
</evidence>
<dbReference type="GO" id="GO:0005506">
    <property type="term" value="F:iron ion binding"/>
    <property type="evidence" value="ECO:0007669"/>
    <property type="project" value="InterPro"/>
</dbReference>
<dbReference type="InterPro" id="IPR036396">
    <property type="entry name" value="Cyt_P450_sf"/>
</dbReference>
<proteinExistence type="inferred from homology"/>
<organism evidence="9 10">
    <name type="scientific">Lepraria neglecta</name>
    <dbReference type="NCBI Taxonomy" id="209136"/>
    <lineage>
        <taxon>Eukaryota</taxon>
        <taxon>Fungi</taxon>
        <taxon>Dikarya</taxon>
        <taxon>Ascomycota</taxon>
        <taxon>Pezizomycotina</taxon>
        <taxon>Lecanoromycetes</taxon>
        <taxon>OSLEUM clade</taxon>
        <taxon>Lecanoromycetidae</taxon>
        <taxon>Lecanorales</taxon>
        <taxon>Lecanorineae</taxon>
        <taxon>Stereocaulaceae</taxon>
        <taxon>Lepraria</taxon>
    </lineage>
</organism>
<dbReference type="SUPFAM" id="SSF48264">
    <property type="entry name" value="Cytochrome P450"/>
    <property type="match status" value="1"/>
</dbReference>
<dbReference type="Pfam" id="PF00067">
    <property type="entry name" value="p450"/>
    <property type="match status" value="1"/>
</dbReference>
<keyword evidence="5 7" id="KW-0479">Metal-binding</keyword>
<feature type="chain" id="PRO_5042146473" description="Cytochrome P450" evidence="8">
    <location>
        <begin position="19"/>
        <end position="224"/>
    </location>
</feature>
<evidence type="ECO:0000256" key="7">
    <source>
        <dbReference type="PIRSR" id="PIRSR602403-1"/>
    </source>
</evidence>
<dbReference type="PANTHER" id="PTHR24306">
    <property type="match status" value="1"/>
</dbReference>
<dbReference type="Proteomes" id="UP001276659">
    <property type="component" value="Unassembled WGS sequence"/>
</dbReference>
<comment type="similarity">
    <text evidence="3">Belongs to the cytochrome P450 family.</text>
</comment>
<dbReference type="PANTHER" id="PTHR24306:SF7">
    <property type="entry name" value="AHBB"/>
    <property type="match status" value="1"/>
</dbReference>
<keyword evidence="6 7" id="KW-0408">Iron</keyword>
<sequence>MTTKSSYLVFWLLIRIWATPGLVDQVRNEIGPYATARQPPRIFGIPEPPCLGLDADGLVKSCPLLKACFYECIRLYSASISVRTVHKDILFREMDSDGVETSRYPLDAGSIIAAPFSLHHFDPNYFKDPNGFRPMRFLRPSEDGQGQQTFVEGTIKPWGMGESVCPGREYAEKQVLAFVAGILALWDFEPADAKGWIVPDQIERAVISVPAADVRVRIRPRELP</sequence>
<dbReference type="Gene3D" id="1.10.630.10">
    <property type="entry name" value="Cytochrome P450"/>
    <property type="match status" value="1"/>
</dbReference>
<feature type="signal peptide" evidence="8">
    <location>
        <begin position="1"/>
        <end position="18"/>
    </location>
</feature>
<dbReference type="GO" id="GO:0004497">
    <property type="term" value="F:monooxygenase activity"/>
    <property type="evidence" value="ECO:0007669"/>
    <property type="project" value="InterPro"/>
</dbReference>
<accession>A0AAD9Z0U2</accession>
<dbReference type="InterPro" id="IPR002403">
    <property type="entry name" value="Cyt_P450_E_grp-IV"/>
</dbReference>
<evidence type="ECO:0000256" key="1">
    <source>
        <dbReference type="ARBA" id="ARBA00001971"/>
    </source>
</evidence>
<keyword evidence="7" id="KW-0349">Heme</keyword>
<dbReference type="GO" id="GO:0016705">
    <property type="term" value="F:oxidoreductase activity, acting on paired donors, with incorporation or reduction of molecular oxygen"/>
    <property type="evidence" value="ECO:0007669"/>
    <property type="project" value="InterPro"/>
</dbReference>
<evidence type="ECO:0000256" key="6">
    <source>
        <dbReference type="ARBA" id="ARBA00023004"/>
    </source>
</evidence>
<evidence type="ECO:0008006" key="11">
    <source>
        <dbReference type="Google" id="ProtNLM"/>
    </source>
</evidence>
<dbReference type="InterPro" id="IPR001128">
    <property type="entry name" value="Cyt_P450"/>
</dbReference>
<dbReference type="AlphaFoldDB" id="A0AAD9Z0U2"/>
<protein>
    <recommendedName>
        <fullName evidence="11">Cytochrome P450</fullName>
    </recommendedName>
</protein>
<evidence type="ECO:0000313" key="9">
    <source>
        <dbReference type="EMBL" id="KAK3169459.1"/>
    </source>
</evidence>
<feature type="binding site" description="axial binding residue" evidence="7">
    <location>
        <position position="165"/>
    </location>
    <ligand>
        <name>heme</name>
        <dbReference type="ChEBI" id="CHEBI:30413"/>
    </ligand>
    <ligandPart>
        <name>Fe</name>
        <dbReference type="ChEBI" id="CHEBI:18248"/>
    </ligandPart>
</feature>
<reference evidence="9" key="1">
    <citation type="submission" date="2022-11" db="EMBL/GenBank/DDBJ databases">
        <title>Chromosomal genome sequence assembly and mating type (MAT) locus characterization of the leprose asexual lichenized fungus Lepraria neglecta (Nyl.) Erichsen.</title>
        <authorList>
            <person name="Allen J.L."/>
            <person name="Pfeffer B."/>
        </authorList>
    </citation>
    <scope>NUCLEOTIDE SEQUENCE</scope>
    <source>
        <strain evidence="9">Allen 5258</strain>
    </source>
</reference>
<comment type="subcellular location">
    <subcellularLocation>
        <location evidence="2">Endoplasmic reticulum membrane</location>
        <topology evidence="2">Single-pass membrane protein</topology>
    </subcellularLocation>
</comment>
<keyword evidence="4" id="KW-0444">Lipid biosynthesis</keyword>
<evidence type="ECO:0000313" key="10">
    <source>
        <dbReference type="Proteomes" id="UP001276659"/>
    </source>
</evidence>
<gene>
    <name evidence="9" type="ORF">OEA41_008842</name>
</gene>
<keyword evidence="10" id="KW-1185">Reference proteome</keyword>
<evidence type="ECO:0000256" key="8">
    <source>
        <dbReference type="SAM" id="SignalP"/>
    </source>
</evidence>